<dbReference type="AlphaFoldDB" id="A0A0H2REX2"/>
<proteinExistence type="predicted"/>
<evidence type="ECO:0008006" key="3">
    <source>
        <dbReference type="Google" id="ProtNLM"/>
    </source>
</evidence>
<dbReference type="Proteomes" id="UP000053477">
    <property type="component" value="Unassembled WGS sequence"/>
</dbReference>
<dbReference type="EMBL" id="KQ086028">
    <property type="protein sequence ID" value="KLO10379.1"/>
    <property type="molecule type" value="Genomic_DNA"/>
</dbReference>
<gene>
    <name evidence="1" type="ORF">SCHPADRAFT_892406</name>
</gene>
<dbReference type="InParanoid" id="A0A0H2REX2"/>
<keyword evidence="2" id="KW-1185">Reference proteome</keyword>
<sequence>MANPTIPVQQSIHTDETVVTMASHPAEAEKPVVQDVDSGVTADMGPPKLLFSIELSCGGCQKGVERKLEVKRDDANGAFDYKVHLDKENGSTVSFWGDIEKEEAEAILTETKKKFKYIEQEKKKCCGKGCCSEKK</sequence>
<organism evidence="1 2">
    <name type="scientific">Schizopora paradoxa</name>
    <dbReference type="NCBI Taxonomy" id="27342"/>
    <lineage>
        <taxon>Eukaryota</taxon>
        <taxon>Fungi</taxon>
        <taxon>Dikarya</taxon>
        <taxon>Basidiomycota</taxon>
        <taxon>Agaricomycotina</taxon>
        <taxon>Agaricomycetes</taxon>
        <taxon>Hymenochaetales</taxon>
        <taxon>Schizoporaceae</taxon>
        <taxon>Schizopora</taxon>
    </lineage>
</organism>
<evidence type="ECO:0000313" key="2">
    <source>
        <dbReference type="Proteomes" id="UP000053477"/>
    </source>
</evidence>
<name>A0A0H2REX2_9AGAM</name>
<protein>
    <recommendedName>
        <fullName evidence="3">HMA domain-containing protein</fullName>
    </recommendedName>
</protein>
<reference evidence="1 2" key="1">
    <citation type="submission" date="2015-04" db="EMBL/GenBank/DDBJ databases">
        <title>Complete genome sequence of Schizopora paradoxa KUC8140, a cosmopolitan wood degrader in East Asia.</title>
        <authorList>
            <consortium name="DOE Joint Genome Institute"/>
            <person name="Min B."/>
            <person name="Park H."/>
            <person name="Jang Y."/>
            <person name="Kim J.-J."/>
            <person name="Kim K.H."/>
            <person name="Pangilinan J."/>
            <person name="Lipzen A."/>
            <person name="Riley R."/>
            <person name="Grigoriev I.V."/>
            <person name="Spatafora J.W."/>
            <person name="Choi I.-G."/>
        </authorList>
    </citation>
    <scope>NUCLEOTIDE SEQUENCE [LARGE SCALE GENOMIC DNA]</scope>
    <source>
        <strain evidence="1 2">KUC8140</strain>
    </source>
</reference>
<accession>A0A0H2REX2</accession>
<evidence type="ECO:0000313" key="1">
    <source>
        <dbReference type="EMBL" id="KLO10379.1"/>
    </source>
</evidence>